<dbReference type="OrthoDB" id="5871787at2759"/>
<evidence type="ECO:0000313" key="1">
    <source>
        <dbReference type="EMBL" id="KIH52195.1"/>
    </source>
</evidence>
<gene>
    <name evidence="1" type="ORF">ANCDUO_17705</name>
</gene>
<protein>
    <submittedName>
        <fullName evidence="1">Uncharacterized protein</fullName>
    </submittedName>
</protein>
<reference evidence="1 2" key="1">
    <citation type="submission" date="2013-12" db="EMBL/GenBank/DDBJ databases">
        <title>Draft genome of the parsitic nematode Ancylostoma duodenale.</title>
        <authorList>
            <person name="Mitreva M."/>
        </authorList>
    </citation>
    <scope>NUCLEOTIDE SEQUENCE [LARGE SCALE GENOMIC DNA]</scope>
    <source>
        <strain evidence="1 2">Zhejiang</strain>
    </source>
</reference>
<name>A0A0C2FU97_9BILA</name>
<dbReference type="Proteomes" id="UP000054047">
    <property type="component" value="Unassembled WGS sequence"/>
</dbReference>
<proteinExistence type="predicted"/>
<accession>A0A0C2FU97</accession>
<keyword evidence="2" id="KW-1185">Reference proteome</keyword>
<dbReference type="EMBL" id="KN744300">
    <property type="protein sequence ID" value="KIH52195.1"/>
    <property type="molecule type" value="Genomic_DNA"/>
</dbReference>
<sequence length="69" mass="7240">MMMSSSLNNSRRAAVSSTTIHTSFFVCFQLARGVPASAQYGPASAFLPAPTLNPQGTALSLSSFPPLLH</sequence>
<dbReference type="AlphaFoldDB" id="A0A0C2FU97"/>
<evidence type="ECO:0000313" key="2">
    <source>
        <dbReference type="Proteomes" id="UP000054047"/>
    </source>
</evidence>
<organism evidence="1 2">
    <name type="scientific">Ancylostoma duodenale</name>
    <dbReference type="NCBI Taxonomy" id="51022"/>
    <lineage>
        <taxon>Eukaryota</taxon>
        <taxon>Metazoa</taxon>
        <taxon>Ecdysozoa</taxon>
        <taxon>Nematoda</taxon>
        <taxon>Chromadorea</taxon>
        <taxon>Rhabditida</taxon>
        <taxon>Rhabditina</taxon>
        <taxon>Rhabditomorpha</taxon>
        <taxon>Strongyloidea</taxon>
        <taxon>Ancylostomatidae</taxon>
        <taxon>Ancylostomatinae</taxon>
        <taxon>Ancylostoma</taxon>
    </lineage>
</organism>